<dbReference type="Proteomes" id="UP000531463">
    <property type="component" value="Unassembled WGS sequence"/>
</dbReference>
<dbReference type="EMBL" id="WTQJ01000113">
    <property type="protein sequence ID" value="MWR13786.1"/>
    <property type="molecule type" value="Genomic_DNA"/>
</dbReference>
<dbReference type="Proteomes" id="UP000430387">
    <property type="component" value="Unassembled WGS sequence"/>
</dbReference>
<accession>A0A6D0I5J7</accession>
<organism evidence="3 4">
    <name type="scientific">Escherichia coli</name>
    <dbReference type="NCBI Taxonomy" id="562"/>
    <lineage>
        <taxon>Bacteria</taxon>
        <taxon>Pseudomonadati</taxon>
        <taxon>Pseudomonadota</taxon>
        <taxon>Gammaproteobacteria</taxon>
        <taxon>Enterobacterales</taxon>
        <taxon>Enterobacteriaceae</taxon>
        <taxon>Escherichia</taxon>
    </lineage>
</organism>
<evidence type="ECO:0000313" key="4">
    <source>
        <dbReference type="Proteomes" id="UP000430387"/>
    </source>
</evidence>
<evidence type="ECO:0000313" key="5">
    <source>
        <dbReference type="Proteomes" id="UP000531463"/>
    </source>
</evidence>
<evidence type="ECO:0000256" key="1">
    <source>
        <dbReference type="SAM" id="MobiDB-lite"/>
    </source>
</evidence>
<reference evidence="3 4" key="1">
    <citation type="submission" date="2019-12" db="EMBL/GenBank/DDBJ databases">
        <title>Enteriobacteria Tanzani isolates_8377-8380.</title>
        <authorList>
            <person name="Subbiah M."/>
            <person name="Call D."/>
        </authorList>
    </citation>
    <scope>NUCLEOTIDE SEQUENCE [LARGE SCALE GENOMIC DNA]</scope>
    <source>
        <strain evidence="3 4">8380wG1</strain>
    </source>
</reference>
<protein>
    <submittedName>
        <fullName evidence="3">Uncharacterized protein</fullName>
    </submittedName>
</protein>
<proteinExistence type="predicted"/>
<dbReference type="AlphaFoldDB" id="A0A6D0I5J7"/>
<sequence length="341" mass="38682">MVDSMNSENSSSVNKKYNKPKQVKLRAFKIENNNLTEKSSPAKKLLLQKLVDSSTVKERCMVLNSDDLRQEQDLISFYQTSDNSNSVFCTMVRIAPSEGVEKIPDQLFNKKSFTISDLHNADIDTEVVCKNHFYFCISDNYLVTNLQMNRTISSLQTYIRWLVGNEMIEFTPMIVKGNKVQLKDIKSISVRDPSPLPKEVLVQSSDMKSPPSEIEEKNTKIKLSHAVLNALKSAVPNFPNLKEIIDNQIVSAELLIKFSKPRSMDEDSYAKLLGATLKPVSDLDNIVFKRSDGRSEIKGKDLLKIKNVTIEVTDSGKLVEQEVFQEMSRYLKEIENEATNS</sequence>
<comment type="caution">
    <text evidence="3">The sequence shown here is derived from an EMBL/GenBank/DDBJ whole genome shotgun (WGS) entry which is preliminary data.</text>
</comment>
<reference evidence="2 5" key="2">
    <citation type="submission" date="2019-12" db="EMBL/GenBank/DDBJ databases">
        <authorList>
            <consortium name="NARMS: The National Antimicrobial Resistance Monitoring System"/>
        </authorList>
    </citation>
    <scope>NUCLEOTIDE SEQUENCE [LARGE SCALE GENOMIC DNA]</scope>
    <source>
        <strain evidence="2 5">CVM N19EC0510</strain>
    </source>
</reference>
<feature type="compositionally biased region" description="Polar residues" evidence="1">
    <location>
        <begin position="1"/>
        <end position="15"/>
    </location>
</feature>
<feature type="region of interest" description="Disordered" evidence="1">
    <location>
        <begin position="1"/>
        <end position="20"/>
    </location>
</feature>
<name>A0A6D0I5J7_ECOLX</name>
<evidence type="ECO:0000313" key="2">
    <source>
        <dbReference type="EMBL" id="EFH6097627.1"/>
    </source>
</evidence>
<dbReference type="EMBL" id="AASWKH010000035">
    <property type="protein sequence ID" value="EFH6097627.1"/>
    <property type="molecule type" value="Genomic_DNA"/>
</dbReference>
<gene>
    <name evidence="2" type="ORF">GAI89_23795</name>
    <name evidence="3" type="ORF">GQA06_08250</name>
</gene>
<evidence type="ECO:0000313" key="3">
    <source>
        <dbReference type="EMBL" id="MWR13786.1"/>
    </source>
</evidence>